<evidence type="ECO:0000313" key="2">
    <source>
        <dbReference type="EMBL" id="QRC99066.1"/>
    </source>
</evidence>
<dbReference type="VEuPathDB" id="FungiDB:JI435_064110"/>
<accession>A0A7U2F5V2</accession>
<gene>
    <name evidence="2" type="ORF">JI435_064110</name>
</gene>
<dbReference type="OrthoDB" id="5386682at2759"/>
<protein>
    <recommendedName>
        <fullName evidence="1">Heterokaryon incompatibility domain-containing protein</fullName>
    </recommendedName>
</protein>
<reference evidence="3" key="1">
    <citation type="journal article" date="2021" name="BMC Genomics">
        <title>Chromosome-level genome assembly and manually-curated proteome of model necrotroph Parastagonospora nodorum Sn15 reveals a genome-wide trove of candidate effector homologs, and redundancy of virulence-related functions within an accessory chromosome.</title>
        <authorList>
            <person name="Bertazzoni S."/>
            <person name="Jones D.A.B."/>
            <person name="Phan H.T."/>
            <person name="Tan K.-C."/>
            <person name="Hane J.K."/>
        </authorList>
    </citation>
    <scope>NUCLEOTIDE SEQUENCE [LARGE SCALE GENOMIC DNA]</scope>
    <source>
        <strain evidence="3">SN15 / ATCC MYA-4574 / FGSC 10173)</strain>
    </source>
</reference>
<dbReference type="EMBL" id="CP069031">
    <property type="protein sequence ID" value="QRC99066.1"/>
    <property type="molecule type" value="Genomic_DNA"/>
</dbReference>
<proteinExistence type="predicted"/>
<keyword evidence="3" id="KW-1185">Reference proteome</keyword>
<feature type="domain" description="Heterokaryon incompatibility" evidence="1">
    <location>
        <begin position="57"/>
        <end position="186"/>
    </location>
</feature>
<dbReference type="InterPro" id="IPR052895">
    <property type="entry name" value="HetReg/Transcr_Mod"/>
</dbReference>
<sequence>MNASLDSPAASRISSYRHSPLDQEKKSIRLLQVLPGESEDPIRCTIKHFNLATQPIYVALSYTWDHARENVPIFCNGLIVEVGQNLRSFLQQFRRIAGSDGAWLWVDALCINQDNILERNHQVGQMKDIYQGAGLVITWLGAATDDDRLAFRALQEDTIAPGRWPWDAWYQLFRKPYWRRIWIIQEFVLGEENHLWCGNLRADTDDFWRAGENLDGIHNVRETLGWRLLILRRLWSSNNHSERRKQMDLRKLSTSFAISNSTDPRDYVYGFLGIAYISNEKGLGLVPDYSKSAAEVAIDVVRIHCRWAPALFPISSRERTAQTLAHELTQKLEYERYRKEYESEDNESNAEIRVANSQAGDLNASRLLKQRQALRDIFRGERFKGHYLSQHTISRPIYPHSMWNSLLTDNMNDEIDLQDELVRDHDFISHLMRKLGVSRSTMASLVLEKAPDLRAHMHIIVAKDWRELHLCREGGHGATTDMLIGIFGFEACVEMELVSGRAEPGDEQRRSDFESWADQFKLEPPTRDSPKHLKVPDAVQRRILNRDFVMNQIMQKQ</sequence>
<dbReference type="AlphaFoldDB" id="A0A7U2F5V2"/>
<organism evidence="2 3">
    <name type="scientific">Phaeosphaeria nodorum (strain SN15 / ATCC MYA-4574 / FGSC 10173)</name>
    <name type="common">Glume blotch fungus</name>
    <name type="synonym">Parastagonospora nodorum</name>
    <dbReference type="NCBI Taxonomy" id="321614"/>
    <lineage>
        <taxon>Eukaryota</taxon>
        <taxon>Fungi</taxon>
        <taxon>Dikarya</taxon>
        <taxon>Ascomycota</taxon>
        <taxon>Pezizomycotina</taxon>
        <taxon>Dothideomycetes</taxon>
        <taxon>Pleosporomycetidae</taxon>
        <taxon>Pleosporales</taxon>
        <taxon>Pleosporineae</taxon>
        <taxon>Phaeosphaeriaceae</taxon>
        <taxon>Parastagonospora</taxon>
    </lineage>
</organism>
<evidence type="ECO:0000259" key="1">
    <source>
        <dbReference type="Pfam" id="PF06985"/>
    </source>
</evidence>
<dbReference type="PANTHER" id="PTHR24148:SF73">
    <property type="entry name" value="HET DOMAIN PROTEIN (AFU_ORTHOLOGUE AFUA_8G01020)"/>
    <property type="match status" value="1"/>
</dbReference>
<dbReference type="Proteomes" id="UP000663193">
    <property type="component" value="Chromosome 9"/>
</dbReference>
<evidence type="ECO:0000313" key="3">
    <source>
        <dbReference type="Proteomes" id="UP000663193"/>
    </source>
</evidence>
<dbReference type="PANTHER" id="PTHR24148">
    <property type="entry name" value="ANKYRIN REPEAT DOMAIN-CONTAINING PROTEIN 39 HOMOLOG-RELATED"/>
    <property type="match status" value="1"/>
</dbReference>
<dbReference type="InterPro" id="IPR010730">
    <property type="entry name" value="HET"/>
</dbReference>
<name>A0A7U2F5V2_PHANO</name>
<dbReference type="Pfam" id="PF06985">
    <property type="entry name" value="HET"/>
    <property type="match status" value="1"/>
</dbReference>